<dbReference type="KEGG" id="lcre:Pla8534_22280"/>
<dbReference type="Proteomes" id="UP000317648">
    <property type="component" value="Chromosome"/>
</dbReference>
<evidence type="ECO:0000313" key="3">
    <source>
        <dbReference type="Proteomes" id="UP000317648"/>
    </source>
</evidence>
<dbReference type="AlphaFoldDB" id="A0A518DRG9"/>
<feature type="region of interest" description="Disordered" evidence="1">
    <location>
        <begin position="51"/>
        <end position="81"/>
    </location>
</feature>
<name>A0A518DRG9_9BACT</name>
<dbReference type="EMBL" id="CP036433">
    <property type="protein sequence ID" value="QDU94438.1"/>
    <property type="molecule type" value="Genomic_DNA"/>
</dbReference>
<sequence>MSSRSSGFGMFLLIVVVILVGAGVYSGVVFFYNENGRAGVGIDKERANEVSEKITEEGRRTMEKTFDEAGDAMREKDTPNE</sequence>
<proteinExistence type="predicted"/>
<evidence type="ECO:0000313" key="2">
    <source>
        <dbReference type="EMBL" id="QDU94438.1"/>
    </source>
</evidence>
<gene>
    <name evidence="2" type="ORF">Pla8534_22280</name>
</gene>
<accession>A0A518DRG9</accession>
<keyword evidence="3" id="KW-1185">Reference proteome</keyword>
<reference evidence="2 3" key="1">
    <citation type="submission" date="2019-02" db="EMBL/GenBank/DDBJ databases">
        <title>Deep-cultivation of Planctomycetes and their phenomic and genomic characterization uncovers novel biology.</title>
        <authorList>
            <person name="Wiegand S."/>
            <person name="Jogler M."/>
            <person name="Boedeker C."/>
            <person name="Pinto D."/>
            <person name="Vollmers J."/>
            <person name="Rivas-Marin E."/>
            <person name="Kohn T."/>
            <person name="Peeters S.H."/>
            <person name="Heuer A."/>
            <person name="Rast P."/>
            <person name="Oberbeckmann S."/>
            <person name="Bunk B."/>
            <person name="Jeske O."/>
            <person name="Meyerdierks A."/>
            <person name="Storesund J.E."/>
            <person name="Kallscheuer N."/>
            <person name="Luecker S."/>
            <person name="Lage O.M."/>
            <person name="Pohl T."/>
            <person name="Merkel B.J."/>
            <person name="Hornburger P."/>
            <person name="Mueller R.-W."/>
            <person name="Bruemmer F."/>
            <person name="Labrenz M."/>
            <person name="Spormann A.M."/>
            <person name="Op den Camp H."/>
            <person name="Overmann J."/>
            <person name="Amann R."/>
            <person name="Jetten M.S.M."/>
            <person name="Mascher T."/>
            <person name="Medema M.H."/>
            <person name="Devos D.P."/>
            <person name="Kaster A.-K."/>
            <person name="Ovreas L."/>
            <person name="Rohde M."/>
            <person name="Galperin M.Y."/>
            <person name="Jogler C."/>
        </authorList>
    </citation>
    <scope>NUCLEOTIDE SEQUENCE [LARGE SCALE GENOMIC DNA]</scope>
    <source>
        <strain evidence="2 3">Pla85_3_4</strain>
    </source>
</reference>
<organism evidence="2 3">
    <name type="scientific">Lignipirellula cremea</name>
    <dbReference type="NCBI Taxonomy" id="2528010"/>
    <lineage>
        <taxon>Bacteria</taxon>
        <taxon>Pseudomonadati</taxon>
        <taxon>Planctomycetota</taxon>
        <taxon>Planctomycetia</taxon>
        <taxon>Pirellulales</taxon>
        <taxon>Pirellulaceae</taxon>
        <taxon>Lignipirellula</taxon>
    </lineage>
</organism>
<evidence type="ECO:0000256" key="1">
    <source>
        <dbReference type="SAM" id="MobiDB-lite"/>
    </source>
</evidence>
<protein>
    <submittedName>
        <fullName evidence="2">Uncharacterized protein</fullName>
    </submittedName>
</protein>